<reference evidence="6 9" key="1">
    <citation type="submission" date="2016-08" db="EMBL/GenBank/DDBJ databases">
        <title>Candidatus Dactylopiibacterium carminicum genome sequence.</title>
        <authorList>
            <person name="Ramirez-Puebla S.T."/>
            <person name="Ormeno-Orrillo E."/>
            <person name="Vera-Ponce De Leon A."/>
            <person name="Luis L."/>
            <person name="Sanchez-Flores A."/>
            <person name="Monica R."/>
            <person name="Martinez-Romero E."/>
        </authorList>
    </citation>
    <scope>NUCLEOTIDE SEQUENCE [LARGE SCALE GENOMIC DNA]</scope>
    <source>
        <strain evidence="6">END1</strain>
    </source>
</reference>
<dbReference type="Pfam" id="PF00005">
    <property type="entry name" value="ABC_tran"/>
    <property type="match status" value="1"/>
</dbReference>
<dbReference type="GO" id="GO:0005524">
    <property type="term" value="F:ATP binding"/>
    <property type="evidence" value="ECO:0007669"/>
    <property type="project" value="UniProtKB-KW"/>
</dbReference>
<reference evidence="7 8" key="2">
    <citation type="submission" date="2017-07" db="EMBL/GenBank/DDBJ databases">
        <title>Candidatus Dactylopiibacterium carminicum, a nitrogen-fixing symbiont of the cochineal insect Dactylopius coccus and Dactylopius opuntiae (Hemiptera: Coccoidea: Dactylopiidae).</title>
        <authorList>
            <person name="Vera A."/>
        </authorList>
    </citation>
    <scope>NUCLEOTIDE SEQUENCE [LARGE SCALE GENOMIC DNA]</scope>
    <source>
        <strain evidence="7 8">NFDCM</strain>
    </source>
</reference>
<dbReference type="EMBL" id="NMRN01000073">
    <property type="protein sequence ID" value="PAS91578.1"/>
    <property type="molecule type" value="Genomic_DNA"/>
</dbReference>
<accession>A0A272EN68</accession>
<protein>
    <submittedName>
        <fullName evidence="6 7">ABC transporter ATP-binding protein</fullName>
    </submittedName>
</protein>
<keyword evidence="2" id="KW-1003">Cell membrane</keyword>
<keyword evidence="9" id="KW-1185">Reference proteome</keyword>
<dbReference type="SUPFAM" id="SSF52540">
    <property type="entry name" value="P-loop containing nucleoside triphosphate hydrolases"/>
    <property type="match status" value="1"/>
</dbReference>
<proteinExistence type="predicted"/>
<dbReference type="FunFam" id="3.40.50.300:FF:000425">
    <property type="entry name" value="Probable ABC transporter, ATP-binding subunit"/>
    <property type="match status" value="1"/>
</dbReference>
<evidence type="ECO:0000256" key="3">
    <source>
        <dbReference type="ARBA" id="ARBA00022741"/>
    </source>
</evidence>
<keyword evidence="3" id="KW-0547">Nucleotide-binding</keyword>
<dbReference type="InterPro" id="IPR003593">
    <property type="entry name" value="AAA+_ATPase"/>
</dbReference>
<dbReference type="SMART" id="SM00382">
    <property type="entry name" value="AAA"/>
    <property type="match status" value="1"/>
</dbReference>
<evidence type="ECO:0000313" key="8">
    <source>
        <dbReference type="Proteomes" id="UP000216107"/>
    </source>
</evidence>
<keyword evidence="4 7" id="KW-0067">ATP-binding</keyword>
<dbReference type="GO" id="GO:0015697">
    <property type="term" value="P:quaternary ammonium group transport"/>
    <property type="evidence" value="ECO:0007669"/>
    <property type="project" value="UniProtKB-ARBA"/>
</dbReference>
<name>A0A272EN68_9RHOO</name>
<feature type="domain" description="ABC transporter" evidence="5">
    <location>
        <begin position="15"/>
        <end position="249"/>
    </location>
</feature>
<dbReference type="PROSITE" id="PS00211">
    <property type="entry name" value="ABC_TRANSPORTER_1"/>
    <property type="match status" value="1"/>
</dbReference>
<dbReference type="AlphaFoldDB" id="A0A272EN68"/>
<dbReference type="Proteomes" id="UP000623509">
    <property type="component" value="Unassembled WGS sequence"/>
</dbReference>
<evidence type="ECO:0000313" key="6">
    <source>
        <dbReference type="EMBL" id="KAF7598022.1"/>
    </source>
</evidence>
<dbReference type="EMBL" id="MDUX01000069">
    <property type="protein sequence ID" value="KAF7598022.1"/>
    <property type="molecule type" value="Genomic_DNA"/>
</dbReference>
<dbReference type="GO" id="GO:0016887">
    <property type="term" value="F:ATP hydrolysis activity"/>
    <property type="evidence" value="ECO:0007669"/>
    <property type="project" value="InterPro"/>
</dbReference>
<sequence length="368" mass="39331">MNPLPSSARSDTAGLELTGLTRRFGAHTVLDDIHLGLASGQILALLGPSGCGKTTLLKLIAGMLEADAGEIRIDGQRVAGQGLCLPPEKRGLGMVFQDYALWPHMTVGRNVSFPLEMRGVARAECVRRSDEALALVGLAGFAARQPGSLSGGQQQRVALARAIVARPRLLLFDEPLSNLDRDLRETLCGEIGRLLRELGTTAVYVTHDHEEAFALADNVAVMDAGHISQLASPDTLVTEPANAVVADFLKLGVLLAGEATPQGWRLAGGRELAAPQVARGHWQRVATTGPGRLFVPHAAVRHAAPEEADLHTRVMAQRYRNGQYATSLDAADLPGSELVLLSSQRLRVGEAVSIAFDWSRLRCFPVCS</sequence>
<dbReference type="RefSeq" id="WP_095525752.1">
    <property type="nucleotide sequence ID" value="NZ_MDUX01000069.1"/>
</dbReference>
<evidence type="ECO:0000256" key="2">
    <source>
        <dbReference type="ARBA" id="ARBA00022475"/>
    </source>
</evidence>
<dbReference type="InterPro" id="IPR003439">
    <property type="entry name" value="ABC_transporter-like_ATP-bd"/>
</dbReference>
<dbReference type="InterPro" id="IPR050093">
    <property type="entry name" value="ABC_SmlMolc_Importer"/>
</dbReference>
<keyword evidence="1" id="KW-0813">Transport</keyword>
<dbReference type="Proteomes" id="UP000216107">
    <property type="component" value="Unassembled WGS sequence"/>
</dbReference>
<dbReference type="PANTHER" id="PTHR42781">
    <property type="entry name" value="SPERMIDINE/PUTRESCINE IMPORT ATP-BINDING PROTEIN POTA"/>
    <property type="match status" value="1"/>
</dbReference>
<evidence type="ECO:0000256" key="1">
    <source>
        <dbReference type="ARBA" id="ARBA00022448"/>
    </source>
</evidence>
<gene>
    <name evidence="6" type="ORF">BGI27_15545</name>
    <name evidence="7" type="ORF">CGU29_15650</name>
</gene>
<evidence type="ECO:0000259" key="5">
    <source>
        <dbReference type="PROSITE" id="PS50893"/>
    </source>
</evidence>
<organism evidence="7 8">
    <name type="scientific">Candidatus Dactylopiibacterium carminicum</name>
    <dbReference type="NCBI Taxonomy" id="857335"/>
    <lineage>
        <taxon>Bacteria</taxon>
        <taxon>Pseudomonadati</taxon>
        <taxon>Pseudomonadota</taxon>
        <taxon>Betaproteobacteria</taxon>
        <taxon>Rhodocyclales</taxon>
        <taxon>Rhodocyclaceae</taxon>
        <taxon>Candidatus Dactylopiibacterium</taxon>
    </lineage>
</organism>
<dbReference type="OrthoDB" id="5298774at2"/>
<keyword evidence="2" id="KW-0472">Membrane</keyword>
<evidence type="ECO:0000313" key="7">
    <source>
        <dbReference type="EMBL" id="PAS91578.1"/>
    </source>
</evidence>
<dbReference type="PANTHER" id="PTHR42781:SF4">
    <property type="entry name" value="SPERMIDINE_PUTRESCINE IMPORT ATP-BINDING PROTEIN POTA"/>
    <property type="match status" value="1"/>
</dbReference>
<evidence type="ECO:0000256" key="4">
    <source>
        <dbReference type="ARBA" id="ARBA00022840"/>
    </source>
</evidence>
<dbReference type="InterPro" id="IPR027417">
    <property type="entry name" value="P-loop_NTPase"/>
</dbReference>
<comment type="caution">
    <text evidence="7">The sequence shown here is derived from an EMBL/GenBank/DDBJ whole genome shotgun (WGS) entry which is preliminary data.</text>
</comment>
<evidence type="ECO:0000313" key="9">
    <source>
        <dbReference type="Proteomes" id="UP000623509"/>
    </source>
</evidence>
<dbReference type="InterPro" id="IPR017871">
    <property type="entry name" value="ABC_transporter-like_CS"/>
</dbReference>
<dbReference type="PROSITE" id="PS50893">
    <property type="entry name" value="ABC_TRANSPORTER_2"/>
    <property type="match status" value="1"/>
</dbReference>
<dbReference type="Gene3D" id="3.40.50.300">
    <property type="entry name" value="P-loop containing nucleotide triphosphate hydrolases"/>
    <property type="match status" value="1"/>
</dbReference>